<protein>
    <submittedName>
        <fullName evidence="2">Uncharacterized protein</fullName>
    </submittedName>
</protein>
<comment type="caution">
    <text evidence="2">The sequence shown here is derived from an EMBL/GenBank/DDBJ whole genome shotgun (WGS) entry which is preliminary data.</text>
</comment>
<dbReference type="EMBL" id="LAZR01067556">
    <property type="protein sequence ID" value="KKK51339.1"/>
    <property type="molecule type" value="Genomic_DNA"/>
</dbReference>
<evidence type="ECO:0000313" key="2">
    <source>
        <dbReference type="EMBL" id="KKK51339.1"/>
    </source>
</evidence>
<proteinExistence type="predicted"/>
<keyword evidence="1" id="KW-0472">Membrane</keyword>
<organism evidence="2">
    <name type="scientific">marine sediment metagenome</name>
    <dbReference type="NCBI Taxonomy" id="412755"/>
    <lineage>
        <taxon>unclassified sequences</taxon>
        <taxon>metagenomes</taxon>
        <taxon>ecological metagenomes</taxon>
    </lineage>
</organism>
<sequence length="86" mass="9792">MDMDGQTIVLISTAVGGGVAGFFMLMAKIVPWRRKDNPGSNNDKHVRKDFCELARGNMEKTLDEIRIDVKTLMRHWDIEPDGEEDE</sequence>
<gene>
    <name evidence="2" type="ORF">LCGC14_3115930</name>
</gene>
<keyword evidence="1" id="KW-0812">Transmembrane</keyword>
<name>A0A0F8YB30_9ZZZZ</name>
<keyword evidence="1" id="KW-1133">Transmembrane helix</keyword>
<feature type="transmembrane region" description="Helical" evidence="1">
    <location>
        <begin position="6"/>
        <end position="27"/>
    </location>
</feature>
<accession>A0A0F8YB30</accession>
<dbReference type="AlphaFoldDB" id="A0A0F8YB30"/>
<evidence type="ECO:0000256" key="1">
    <source>
        <dbReference type="SAM" id="Phobius"/>
    </source>
</evidence>
<reference evidence="2" key="1">
    <citation type="journal article" date="2015" name="Nature">
        <title>Complex archaea that bridge the gap between prokaryotes and eukaryotes.</title>
        <authorList>
            <person name="Spang A."/>
            <person name="Saw J.H."/>
            <person name="Jorgensen S.L."/>
            <person name="Zaremba-Niedzwiedzka K."/>
            <person name="Martijn J."/>
            <person name="Lind A.E."/>
            <person name="van Eijk R."/>
            <person name="Schleper C."/>
            <person name="Guy L."/>
            <person name="Ettema T.J."/>
        </authorList>
    </citation>
    <scope>NUCLEOTIDE SEQUENCE</scope>
</reference>